<dbReference type="GO" id="GO:0005737">
    <property type="term" value="C:cytoplasm"/>
    <property type="evidence" value="ECO:0007669"/>
    <property type="project" value="UniProtKB-SubCell"/>
</dbReference>
<feature type="compositionally biased region" description="Basic and acidic residues" evidence="5">
    <location>
        <begin position="176"/>
        <end position="196"/>
    </location>
</feature>
<dbReference type="PROSITE" id="PS51203">
    <property type="entry name" value="CS"/>
    <property type="match status" value="1"/>
</dbReference>
<dbReference type="Proteomes" id="UP000193467">
    <property type="component" value="Unassembled WGS sequence"/>
</dbReference>
<name>A0A1Y2G173_9BASI</name>
<dbReference type="GO" id="GO:0051082">
    <property type="term" value="F:unfolded protein binding"/>
    <property type="evidence" value="ECO:0007669"/>
    <property type="project" value="TreeGrafter"/>
</dbReference>
<dbReference type="PANTHER" id="PTHR12356:SF3">
    <property type="entry name" value="NUCLEAR MIGRATION PROTEIN NUDC"/>
    <property type="match status" value="1"/>
</dbReference>
<feature type="region of interest" description="Disordered" evidence="5">
    <location>
        <begin position="1"/>
        <end position="23"/>
    </location>
</feature>
<dbReference type="InterPro" id="IPR037898">
    <property type="entry name" value="NudC_fam"/>
</dbReference>
<protein>
    <recommendedName>
        <fullName evidence="4">Nuclear movement protein nudC</fullName>
    </recommendedName>
</protein>
<dbReference type="FunFam" id="2.60.40.790:FF:000001">
    <property type="entry name" value="Nuclear migration protein nudC"/>
    <property type="match status" value="1"/>
</dbReference>
<dbReference type="InterPro" id="IPR007052">
    <property type="entry name" value="CS_dom"/>
</dbReference>
<dbReference type="STRING" id="106004.A0A1Y2G173"/>
<keyword evidence="8" id="KW-1185">Reference proteome</keyword>
<evidence type="ECO:0000259" key="6">
    <source>
        <dbReference type="PROSITE" id="PS51203"/>
    </source>
</evidence>
<feature type="compositionally biased region" description="Basic and acidic residues" evidence="5">
    <location>
        <begin position="13"/>
        <end position="23"/>
    </location>
</feature>
<dbReference type="CDD" id="cd06467">
    <property type="entry name" value="p23_NUDC_like"/>
    <property type="match status" value="1"/>
</dbReference>
<reference evidence="7 8" key="1">
    <citation type="submission" date="2016-07" db="EMBL/GenBank/DDBJ databases">
        <title>Pervasive Adenine N6-methylation of Active Genes in Fungi.</title>
        <authorList>
            <consortium name="DOE Joint Genome Institute"/>
            <person name="Mondo S.J."/>
            <person name="Dannebaum R.O."/>
            <person name="Kuo R.C."/>
            <person name="Labutti K."/>
            <person name="Haridas S."/>
            <person name="Kuo A."/>
            <person name="Salamov A."/>
            <person name="Ahrendt S.R."/>
            <person name="Lipzen A."/>
            <person name="Sullivan W."/>
            <person name="Andreopoulos W.B."/>
            <person name="Clum A."/>
            <person name="Lindquist E."/>
            <person name="Daum C."/>
            <person name="Ramamoorthy G.K."/>
            <person name="Gryganskyi A."/>
            <person name="Culley D."/>
            <person name="Magnuson J.K."/>
            <person name="James T.Y."/>
            <person name="O'Malley M.A."/>
            <person name="Stajich J.E."/>
            <person name="Spatafora J.W."/>
            <person name="Visel A."/>
            <person name="Grigoriev I.V."/>
        </authorList>
    </citation>
    <scope>NUCLEOTIDE SEQUENCE [LARGE SCALE GENOMIC DNA]</scope>
    <source>
        <strain evidence="7 8">62-1032</strain>
    </source>
</reference>
<sequence>MSEQLSFQPPAPAEDKPELTEEQQKALDLVNAQREKEEQAALPYRWRQTLTDLTVSIPVPAGSKSRDLVVEIKKKALKVALKGKGPEGVIIDGELPKEIKVDDSTWTLDDGKEITLSLEKVNQQTWWPHVVTSAPKIDTTKINPENSKLSDLDGETRAMVEKMMFDNQQKQMGKPTSDEQKKAEMLKKFQEAHPEMDFSNTKFT</sequence>
<evidence type="ECO:0000256" key="5">
    <source>
        <dbReference type="SAM" id="MobiDB-lite"/>
    </source>
</evidence>
<dbReference type="OrthoDB" id="416217at2759"/>
<comment type="function">
    <text evidence="3">Required for nuclear movement. May interact between microtubules and nuclei and/or may be involved in the generation of force used to move nuclei during interphase.</text>
</comment>
<proteinExistence type="predicted"/>
<evidence type="ECO:0000313" key="8">
    <source>
        <dbReference type="Proteomes" id="UP000193467"/>
    </source>
</evidence>
<dbReference type="AlphaFoldDB" id="A0A1Y2G173"/>
<feature type="domain" description="CS" evidence="6">
    <location>
        <begin position="39"/>
        <end position="131"/>
    </location>
</feature>
<dbReference type="EMBL" id="MCGR01000004">
    <property type="protein sequence ID" value="ORY90320.1"/>
    <property type="molecule type" value="Genomic_DNA"/>
</dbReference>
<comment type="caution">
    <text evidence="7">The sequence shown here is derived from an EMBL/GenBank/DDBJ whole genome shotgun (WGS) entry which is preliminary data.</text>
</comment>
<dbReference type="SUPFAM" id="SSF49764">
    <property type="entry name" value="HSP20-like chaperones"/>
    <property type="match status" value="1"/>
</dbReference>
<evidence type="ECO:0000256" key="2">
    <source>
        <dbReference type="ARBA" id="ARBA00022490"/>
    </source>
</evidence>
<dbReference type="Gene3D" id="2.60.40.790">
    <property type="match status" value="1"/>
</dbReference>
<organism evidence="7 8">
    <name type="scientific">Leucosporidium creatinivorum</name>
    <dbReference type="NCBI Taxonomy" id="106004"/>
    <lineage>
        <taxon>Eukaryota</taxon>
        <taxon>Fungi</taxon>
        <taxon>Dikarya</taxon>
        <taxon>Basidiomycota</taxon>
        <taxon>Pucciniomycotina</taxon>
        <taxon>Microbotryomycetes</taxon>
        <taxon>Leucosporidiales</taxon>
        <taxon>Leucosporidium</taxon>
    </lineage>
</organism>
<feature type="region of interest" description="Disordered" evidence="5">
    <location>
        <begin position="165"/>
        <end position="204"/>
    </location>
</feature>
<evidence type="ECO:0000313" key="7">
    <source>
        <dbReference type="EMBL" id="ORY90320.1"/>
    </source>
</evidence>
<evidence type="ECO:0000256" key="3">
    <source>
        <dbReference type="ARBA" id="ARBA00059400"/>
    </source>
</evidence>
<evidence type="ECO:0000256" key="4">
    <source>
        <dbReference type="ARBA" id="ARBA00068398"/>
    </source>
</evidence>
<dbReference type="InParanoid" id="A0A1Y2G173"/>
<comment type="subcellular location">
    <subcellularLocation>
        <location evidence="1">Cytoplasm</location>
    </subcellularLocation>
</comment>
<dbReference type="PANTHER" id="PTHR12356">
    <property type="entry name" value="NUCLEAR MOVEMENT PROTEIN NUDC"/>
    <property type="match status" value="1"/>
</dbReference>
<keyword evidence="2" id="KW-0963">Cytoplasm</keyword>
<evidence type="ECO:0000256" key="1">
    <source>
        <dbReference type="ARBA" id="ARBA00004496"/>
    </source>
</evidence>
<accession>A0A1Y2G173</accession>
<gene>
    <name evidence="7" type="ORF">BCR35DRAFT_299957</name>
</gene>
<dbReference type="InterPro" id="IPR008978">
    <property type="entry name" value="HSP20-like_chaperone"/>
</dbReference>
<dbReference type="Pfam" id="PF04969">
    <property type="entry name" value="CS"/>
    <property type="match status" value="1"/>
</dbReference>
<dbReference type="FunCoup" id="A0A1Y2G173">
    <property type="interactions" value="585"/>
</dbReference>
<dbReference type="GO" id="GO:0006457">
    <property type="term" value="P:protein folding"/>
    <property type="evidence" value="ECO:0007669"/>
    <property type="project" value="TreeGrafter"/>
</dbReference>